<keyword evidence="1" id="KW-1133">Transmembrane helix</keyword>
<evidence type="ECO:0000313" key="3">
    <source>
        <dbReference type="Proteomes" id="UP000326289"/>
    </source>
</evidence>
<accession>A0A5N6IZP9</accession>
<feature type="transmembrane region" description="Helical" evidence="1">
    <location>
        <begin position="93"/>
        <end position="111"/>
    </location>
</feature>
<keyword evidence="3" id="KW-1185">Reference proteome</keyword>
<name>A0A5N6IZP9_9EURO</name>
<dbReference type="Proteomes" id="UP000326289">
    <property type="component" value="Unassembled WGS sequence"/>
</dbReference>
<feature type="transmembrane region" description="Helical" evidence="1">
    <location>
        <begin position="67"/>
        <end position="87"/>
    </location>
</feature>
<organism evidence="2 3">
    <name type="scientific">Aspergillus minisclerotigenes</name>
    <dbReference type="NCBI Taxonomy" id="656917"/>
    <lineage>
        <taxon>Eukaryota</taxon>
        <taxon>Fungi</taxon>
        <taxon>Dikarya</taxon>
        <taxon>Ascomycota</taxon>
        <taxon>Pezizomycotina</taxon>
        <taxon>Eurotiomycetes</taxon>
        <taxon>Eurotiomycetidae</taxon>
        <taxon>Eurotiales</taxon>
        <taxon>Aspergillaceae</taxon>
        <taxon>Aspergillus</taxon>
        <taxon>Aspergillus subgen. Circumdati</taxon>
    </lineage>
</organism>
<evidence type="ECO:0000313" key="2">
    <source>
        <dbReference type="EMBL" id="KAB8271835.1"/>
    </source>
</evidence>
<gene>
    <name evidence="2" type="ORF">BDV30DRAFT_213104</name>
</gene>
<proteinExistence type="predicted"/>
<sequence>MERTPPLGPFPGSGFLSITHSPRKAANHDALRTAHAKSRGYATAVPNALPCIWRGNQTMLGGRRTEWFGAIICAALFPLVSPFTRQLSLLERLMHVSFSWDTFILLPFFLLRLSSVTATQRP</sequence>
<dbReference type="AlphaFoldDB" id="A0A5N6IZP9"/>
<evidence type="ECO:0000256" key="1">
    <source>
        <dbReference type="SAM" id="Phobius"/>
    </source>
</evidence>
<reference evidence="2 3" key="1">
    <citation type="submission" date="2019-04" db="EMBL/GenBank/DDBJ databases">
        <title>Fungal friends and foes A comparative genomics study of 23 Aspergillus species from section Flavi.</title>
        <authorList>
            <consortium name="DOE Joint Genome Institute"/>
            <person name="Kjaerbolling I."/>
            <person name="Vesth T.C."/>
            <person name="Frisvad J.C."/>
            <person name="Nybo J.L."/>
            <person name="Theobald S."/>
            <person name="Kildgaard S."/>
            <person name="Petersen T.I."/>
            <person name="Kuo A."/>
            <person name="Sato A."/>
            <person name="Lyhne E.K."/>
            <person name="Kogle M.E."/>
            <person name="Wiebenga A."/>
            <person name="Kun R.S."/>
            <person name="Lubbers R.J."/>
            <person name="Makela M.R."/>
            <person name="Barry K."/>
            <person name="Chovatia M."/>
            <person name="Clum A."/>
            <person name="Daum C."/>
            <person name="Haridas S."/>
            <person name="He G."/>
            <person name="LaButti K."/>
            <person name="Lipzen A."/>
            <person name="Mondo S."/>
            <person name="Pangilinan J."/>
            <person name="Riley R."/>
            <person name="Salamov A."/>
            <person name="Simmons B.A."/>
            <person name="Magnuson J.K."/>
            <person name="Henrissat B."/>
            <person name="Mortensen U.H."/>
            <person name="Larsen T.O."/>
            <person name="De vries R.P."/>
            <person name="Grigoriev I.V."/>
            <person name="Machida M."/>
            <person name="Baker S.E."/>
            <person name="Andersen M.R."/>
        </authorList>
    </citation>
    <scope>NUCLEOTIDE SEQUENCE [LARGE SCALE GENOMIC DNA]</scope>
    <source>
        <strain evidence="2 3">CBS 117635</strain>
    </source>
</reference>
<keyword evidence="1" id="KW-0812">Transmembrane</keyword>
<dbReference type="EMBL" id="ML732812">
    <property type="protein sequence ID" value="KAB8271835.1"/>
    <property type="molecule type" value="Genomic_DNA"/>
</dbReference>
<protein>
    <submittedName>
        <fullName evidence="2">Uncharacterized protein</fullName>
    </submittedName>
</protein>
<keyword evidence="1" id="KW-0472">Membrane</keyword>